<proteinExistence type="predicted"/>
<dbReference type="RefSeq" id="WP_184748103.1">
    <property type="nucleotide sequence ID" value="NZ_JACHGJ010000008.1"/>
</dbReference>
<dbReference type="AlphaFoldDB" id="A0A841RH70"/>
<evidence type="ECO:0000313" key="1">
    <source>
        <dbReference type="EMBL" id="MBB6481868.1"/>
    </source>
</evidence>
<reference evidence="1 2" key="1">
    <citation type="submission" date="2020-08" db="EMBL/GenBank/DDBJ databases">
        <title>Genomic Encyclopedia of Type Strains, Phase IV (KMG-IV): sequencing the most valuable type-strain genomes for metagenomic binning, comparative biology and taxonomic classification.</title>
        <authorList>
            <person name="Goeker M."/>
        </authorList>
    </citation>
    <scope>NUCLEOTIDE SEQUENCE [LARGE SCALE GENOMIC DNA]</scope>
    <source>
        <strain evidence="1 2">DSM 2461</strain>
    </source>
</reference>
<protein>
    <submittedName>
        <fullName evidence="1">Uncharacterized protein</fullName>
    </submittedName>
</protein>
<evidence type="ECO:0000313" key="2">
    <source>
        <dbReference type="Proteomes" id="UP000587760"/>
    </source>
</evidence>
<dbReference type="Proteomes" id="UP000587760">
    <property type="component" value="Unassembled WGS sequence"/>
</dbReference>
<comment type="caution">
    <text evidence="1">The sequence shown here is derived from an EMBL/GenBank/DDBJ whole genome shotgun (WGS) entry which is preliminary data.</text>
</comment>
<sequence length="105" mass="12778">MSRLKGFLWLAMELELFHSREPDAQRFQADKEMKGRLKAIEKDRKKFGAITMRSWKNYYWRRWEVEKFDIQLELIDQKFTMVLGSKDINHPANLWVMKNVEELGR</sequence>
<dbReference type="EMBL" id="JACHGJ010000008">
    <property type="protein sequence ID" value="MBB6481868.1"/>
    <property type="molecule type" value="Genomic_DNA"/>
</dbReference>
<name>A0A841RH70_9SPIO</name>
<keyword evidence="2" id="KW-1185">Reference proteome</keyword>
<organism evidence="1 2">
    <name type="scientific">Spirochaeta isovalerica</name>
    <dbReference type="NCBI Taxonomy" id="150"/>
    <lineage>
        <taxon>Bacteria</taxon>
        <taxon>Pseudomonadati</taxon>
        <taxon>Spirochaetota</taxon>
        <taxon>Spirochaetia</taxon>
        <taxon>Spirochaetales</taxon>
        <taxon>Spirochaetaceae</taxon>
        <taxon>Spirochaeta</taxon>
    </lineage>
</organism>
<accession>A0A841RH70</accession>
<gene>
    <name evidence="1" type="ORF">HNR50_003549</name>
</gene>